<sequence length="44" mass="5142">MRLKKVCNLGWMEANRIALLGHNHGNKSFYVVCISNVDEIQYYL</sequence>
<organism evidence="1 2">
    <name type="scientific">Carya illinoinensis</name>
    <name type="common">Pecan</name>
    <dbReference type="NCBI Taxonomy" id="32201"/>
    <lineage>
        <taxon>Eukaryota</taxon>
        <taxon>Viridiplantae</taxon>
        <taxon>Streptophyta</taxon>
        <taxon>Embryophyta</taxon>
        <taxon>Tracheophyta</taxon>
        <taxon>Spermatophyta</taxon>
        <taxon>Magnoliopsida</taxon>
        <taxon>eudicotyledons</taxon>
        <taxon>Gunneridae</taxon>
        <taxon>Pentapetalae</taxon>
        <taxon>rosids</taxon>
        <taxon>fabids</taxon>
        <taxon>Fagales</taxon>
        <taxon>Juglandaceae</taxon>
        <taxon>Carya</taxon>
    </lineage>
</organism>
<accession>A0A922DCI4</accession>
<dbReference type="AlphaFoldDB" id="A0A922DCI4"/>
<evidence type="ECO:0000313" key="1">
    <source>
        <dbReference type="EMBL" id="KAG6680968.1"/>
    </source>
</evidence>
<comment type="caution">
    <text evidence="1">The sequence shown here is derived from an EMBL/GenBank/DDBJ whole genome shotgun (WGS) entry which is preliminary data.</text>
</comment>
<evidence type="ECO:0000313" key="2">
    <source>
        <dbReference type="Proteomes" id="UP000811246"/>
    </source>
</evidence>
<proteinExistence type="predicted"/>
<dbReference type="Proteomes" id="UP000811246">
    <property type="component" value="Chromosome 13"/>
</dbReference>
<dbReference type="EMBL" id="CM031837">
    <property type="protein sequence ID" value="KAG6680968.1"/>
    <property type="molecule type" value="Genomic_DNA"/>
</dbReference>
<reference evidence="1" key="1">
    <citation type="submission" date="2021-01" db="EMBL/GenBank/DDBJ databases">
        <authorList>
            <person name="Lovell J.T."/>
            <person name="Bentley N."/>
            <person name="Bhattarai G."/>
            <person name="Jenkins J.W."/>
            <person name="Sreedasyam A."/>
            <person name="Alarcon Y."/>
            <person name="Bock C."/>
            <person name="Boston L."/>
            <person name="Carlson J."/>
            <person name="Cervantes K."/>
            <person name="Clermont K."/>
            <person name="Krom N."/>
            <person name="Kubenka K."/>
            <person name="Mamidi S."/>
            <person name="Mattison C."/>
            <person name="Monteros M."/>
            <person name="Pisani C."/>
            <person name="Plott C."/>
            <person name="Rajasekar S."/>
            <person name="Rhein H.S."/>
            <person name="Rohla C."/>
            <person name="Song M."/>
            <person name="Hilaire R.S."/>
            <person name="Shu S."/>
            <person name="Wells L."/>
            <person name="Wang X."/>
            <person name="Webber J."/>
            <person name="Heerema R.J."/>
            <person name="Klein P."/>
            <person name="Conner P."/>
            <person name="Grauke L."/>
            <person name="Grimwood J."/>
            <person name="Schmutz J."/>
            <person name="Randall J.J."/>
        </authorList>
    </citation>
    <scope>NUCLEOTIDE SEQUENCE</scope>
    <source>
        <tissue evidence="1">Leaf</tissue>
    </source>
</reference>
<name>A0A922DCI4_CARIL</name>
<gene>
    <name evidence="1" type="ORF">I3842_13G069400</name>
</gene>
<protein>
    <submittedName>
        <fullName evidence="1">Uncharacterized protein</fullName>
    </submittedName>
</protein>